<evidence type="ECO:0000259" key="4">
    <source>
        <dbReference type="Pfam" id="PF16325"/>
    </source>
</evidence>
<dbReference type="STRING" id="91360.SAMN05660330_03470"/>
<feature type="domain" description="Peptidase family U32 C-terminal" evidence="4">
    <location>
        <begin position="350"/>
        <end position="420"/>
    </location>
</feature>
<protein>
    <submittedName>
        <fullName evidence="5">Putative protease</fullName>
    </submittedName>
</protein>
<dbReference type="Pfam" id="PF01136">
    <property type="entry name" value="Peptidase_U32"/>
    <property type="match status" value="1"/>
</dbReference>
<name>A0A1H0UBI3_9BACT</name>
<dbReference type="PANTHER" id="PTHR30217">
    <property type="entry name" value="PEPTIDASE U32 FAMILY"/>
    <property type="match status" value="1"/>
</dbReference>
<evidence type="ECO:0000313" key="5">
    <source>
        <dbReference type="EMBL" id="SDP63365.1"/>
    </source>
</evidence>
<reference evidence="5 6" key="1">
    <citation type="submission" date="2016-10" db="EMBL/GenBank/DDBJ databases">
        <authorList>
            <person name="de Groot N.N."/>
        </authorList>
    </citation>
    <scope>NUCLEOTIDE SEQUENCE [LARGE SCALE GENOMIC DNA]</scope>
    <source>
        <strain evidence="5 6">DSM 12130</strain>
    </source>
</reference>
<proteinExistence type="inferred from homology"/>
<sequence length="433" mass="47942">MDKNKSDIAPGIISRGKPLQLPELLAPAGNYEKLVTAVHYGADAVYLGGKKYSLRAKAGNFSLEAMRQGVVFAHEHGVKVYVTVNIFAHNRDLADLPQYLVQLEKTGVDGLILSDPGILETVKKVVPALSVHLSTQANVTNKLSAEFWLGQGASRLNLARELNLEEIAAIRNHVEGELEIFVHGALCISYSGRCMLSNYLTGRDANQGSCAHPCRFSYALMEEKRPGEYFPVDEDERGTYIFNSKDLCLLEKLPLLVASGVDSLKIEGRMKSIFYVGGVVRVYRRALDYLATLPATAWQNPEKIVMPQEFVAEIHRLGTRGTSENFIIDRPGSSEMIYSSSRMGQASEPVAVVRENSGPRLLVEMRNTVFPGETVEYMDRGMADQRVKILSMTDEQDETVEKANPGNRVWLELDSSVETAAVNGIFRRTKIDA</sequence>
<gene>
    <name evidence="5" type="ORF">SAMN05660330_03470</name>
</gene>
<dbReference type="RefSeq" id="WP_092225111.1">
    <property type="nucleotide sequence ID" value="NZ_FNJI01000030.1"/>
</dbReference>
<dbReference type="PROSITE" id="PS01276">
    <property type="entry name" value="PEPTIDASE_U32"/>
    <property type="match status" value="1"/>
</dbReference>
<keyword evidence="1 5" id="KW-0645">Protease</keyword>
<dbReference type="Proteomes" id="UP000199073">
    <property type="component" value="Unassembled WGS sequence"/>
</dbReference>
<dbReference type="InterPro" id="IPR032525">
    <property type="entry name" value="Peptidase_U32_C"/>
</dbReference>
<evidence type="ECO:0000256" key="3">
    <source>
        <dbReference type="ARBA" id="ARBA00038374"/>
    </source>
</evidence>
<dbReference type="Pfam" id="PF16325">
    <property type="entry name" value="Peptidase_U32_C"/>
    <property type="match status" value="1"/>
</dbReference>
<dbReference type="Gene3D" id="2.40.30.10">
    <property type="entry name" value="Translation factors"/>
    <property type="match status" value="1"/>
</dbReference>
<evidence type="ECO:0000313" key="6">
    <source>
        <dbReference type="Proteomes" id="UP000199073"/>
    </source>
</evidence>
<dbReference type="OrthoDB" id="9807498at2"/>
<dbReference type="EMBL" id="FNJI01000030">
    <property type="protein sequence ID" value="SDP63365.1"/>
    <property type="molecule type" value="Genomic_DNA"/>
</dbReference>
<dbReference type="GO" id="GO:0006508">
    <property type="term" value="P:proteolysis"/>
    <property type="evidence" value="ECO:0007669"/>
    <property type="project" value="UniProtKB-KW"/>
</dbReference>
<dbReference type="AlphaFoldDB" id="A0A1H0UBI3"/>
<organism evidence="5 6">
    <name type="scientific">Desulforhopalus singaporensis</name>
    <dbReference type="NCBI Taxonomy" id="91360"/>
    <lineage>
        <taxon>Bacteria</taxon>
        <taxon>Pseudomonadati</taxon>
        <taxon>Thermodesulfobacteriota</taxon>
        <taxon>Desulfobulbia</taxon>
        <taxon>Desulfobulbales</taxon>
        <taxon>Desulfocapsaceae</taxon>
        <taxon>Desulforhopalus</taxon>
    </lineage>
</organism>
<dbReference type="PANTHER" id="PTHR30217:SF6">
    <property type="entry name" value="TRNA HYDROXYLATION PROTEIN P"/>
    <property type="match status" value="1"/>
</dbReference>
<dbReference type="GO" id="GO:0008233">
    <property type="term" value="F:peptidase activity"/>
    <property type="evidence" value="ECO:0007669"/>
    <property type="project" value="UniProtKB-KW"/>
</dbReference>
<keyword evidence="2" id="KW-0378">Hydrolase</keyword>
<accession>A0A1H0UBI3</accession>
<dbReference type="InterPro" id="IPR051454">
    <property type="entry name" value="RNA/ubiquinone_mod_enzymes"/>
</dbReference>
<dbReference type="InterPro" id="IPR001539">
    <property type="entry name" value="Peptidase_U32"/>
</dbReference>
<evidence type="ECO:0000256" key="2">
    <source>
        <dbReference type="ARBA" id="ARBA00022801"/>
    </source>
</evidence>
<comment type="similarity">
    <text evidence="3">Belongs to the peptidase U32 family.</text>
</comment>
<evidence type="ECO:0000256" key="1">
    <source>
        <dbReference type="ARBA" id="ARBA00022670"/>
    </source>
</evidence>
<keyword evidence="6" id="KW-1185">Reference proteome</keyword>